<feature type="compositionally biased region" description="Basic and acidic residues" evidence="2">
    <location>
        <begin position="388"/>
        <end position="400"/>
    </location>
</feature>
<organism evidence="3 4">
    <name type="scientific">Ligilactobacillus salivarius</name>
    <dbReference type="NCBI Taxonomy" id="1624"/>
    <lineage>
        <taxon>Bacteria</taxon>
        <taxon>Bacillati</taxon>
        <taxon>Bacillota</taxon>
        <taxon>Bacilli</taxon>
        <taxon>Lactobacillales</taxon>
        <taxon>Lactobacillaceae</taxon>
        <taxon>Ligilactobacillus</taxon>
    </lineage>
</organism>
<proteinExistence type="predicted"/>
<feature type="coiled-coil region" evidence="1">
    <location>
        <begin position="330"/>
        <end position="360"/>
    </location>
</feature>
<evidence type="ECO:0000256" key="2">
    <source>
        <dbReference type="SAM" id="MobiDB-lite"/>
    </source>
</evidence>
<sequence>MINIDLANIEKNLPHLDSFSNYWLFRANGGEFFTDFKLNEYIGISWNEITIDQIKKCNNSVNELKRLLYSLDKYKSKDKNVITNNSEELDLFKFLEDFDIPEISNSIPRKISNAASQLLRFVNDIKINDTVIVPSKNSETLLVGKVTGEPFEFNEEEKDINLLSTENSYKHSGYLKRIPVKWMGSFQRNDADAKLYKLIYSQHTINNANEYRNIINRALFDAYILDDSELHLTYYINKESGISGKALGQFVSCYSELYELLSNDSEMQVKINVQSPGPVESTAKKIFCGLIAFTLLAIGTNTVYAGGKYSLKFGDFELTIDSNSFASEHRKNKETDLELKEKEKDNLAEREERAYNLAKELKVPVSELNLDLPKNAEKALQNSLNNDPEYKKSLEEQSKH</sequence>
<evidence type="ECO:0000313" key="4">
    <source>
        <dbReference type="Proteomes" id="UP000471678"/>
    </source>
</evidence>
<gene>
    <name evidence="3" type="ORF">FYL25_07440</name>
</gene>
<comment type="caution">
    <text evidence="3">The sequence shown here is derived from an EMBL/GenBank/DDBJ whole genome shotgun (WGS) entry which is preliminary data.</text>
</comment>
<accession>A0A6N9ITU1</accession>
<dbReference type="Proteomes" id="UP000471678">
    <property type="component" value="Unassembled WGS sequence"/>
</dbReference>
<dbReference type="AlphaFoldDB" id="A0A6N9ITU1"/>
<dbReference type="EMBL" id="VSUB01000008">
    <property type="protein sequence ID" value="MYY65234.1"/>
    <property type="molecule type" value="Genomic_DNA"/>
</dbReference>
<protein>
    <submittedName>
        <fullName evidence="3">Uncharacterized protein</fullName>
    </submittedName>
</protein>
<dbReference type="RefSeq" id="WP_161022773.1">
    <property type="nucleotide sequence ID" value="NZ_JAPWJV010000018.1"/>
</dbReference>
<evidence type="ECO:0000313" key="3">
    <source>
        <dbReference type="EMBL" id="MYY65234.1"/>
    </source>
</evidence>
<feature type="region of interest" description="Disordered" evidence="2">
    <location>
        <begin position="378"/>
        <end position="400"/>
    </location>
</feature>
<name>A0A6N9ITU1_9LACO</name>
<keyword evidence="1" id="KW-0175">Coiled coil</keyword>
<reference evidence="3 4" key="1">
    <citation type="journal article" date="2020" name="Food Funct.">
        <title>Screening of Lactobacillus salivarius strains from the feces of Chinese populations and the evaluation of their effects against intestinal inflammation in mice.</title>
        <authorList>
            <person name="Zhai Q."/>
            <person name="Shen X."/>
            <person name="Cen S."/>
            <person name="Zhang C."/>
            <person name="Tian F."/>
            <person name="Zhao J."/>
            <person name="Zhang H."/>
            <person name="Xue Y."/>
            <person name="Chen W."/>
        </authorList>
    </citation>
    <scope>NUCLEOTIDE SEQUENCE [LARGE SCALE GENOMIC DNA]</scope>
    <source>
        <strain evidence="3 4">FYNDL5_1.scaf</strain>
    </source>
</reference>
<evidence type="ECO:0000256" key="1">
    <source>
        <dbReference type="SAM" id="Coils"/>
    </source>
</evidence>